<proteinExistence type="predicted"/>
<dbReference type="EMBL" id="NSLI01000002">
    <property type="protein sequence ID" value="PAX09142.1"/>
    <property type="molecule type" value="Genomic_DNA"/>
</dbReference>
<protein>
    <submittedName>
        <fullName evidence="3">Uncharacterized protein</fullName>
    </submittedName>
</protein>
<evidence type="ECO:0000256" key="2">
    <source>
        <dbReference type="SAM" id="Phobius"/>
    </source>
</evidence>
<reference evidence="4" key="1">
    <citation type="submission" date="2017-09" db="EMBL/GenBank/DDBJ databases">
        <authorList>
            <person name="Feng G."/>
            <person name="Zhu H."/>
        </authorList>
    </citation>
    <scope>NUCLEOTIDE SEQUENCE [LARGE SCALE GENOMIC DNA]</scope>
    <source>
        <strain evidence="4">1PNM-20</strain>
    </source>
</reference>
<evidence type="ECO:0000313" key="4">
    <source>
        <dbReference type="Proteomes" id="UP000218151"/>
    </source>
</evidence>
<dbReference type="Proteomes" id="UP000218151">
    <property type="component" value="Unassembled WGS sequence"/>
</dbReference>
<organism evidence="3 4">
    <name type="scientific">Sphingomonas lenta</name>
    <dbReference type="NCBI Taxonomy" id="1141887"/>
    <lineage>
        <taxon>Bacteria</taxon>
        <taxon>Pseudomonadati</taxon>
        <taxon>Pseudomonadota</taxon>
        <taxon>Alphaproteobacteria</taxon>
        <taxon>Sphingomonadales</taxon>
        <taxon>Sphingomonadaceae</taxon>
        <taxon>Sphingomonas</taxon>
    </lineage>
</organism>
<evidence type="ECO:0000256" key="1">
    <source>
        <dbReference type="SAM" id="MobiDB-lite"/>
    </source>
</evidence>
<dbReference type="AlphaFoldDB" id="A0A2A2SIS1"/>
<keyword evidence="2" id="KW-0812">Transmembrane</keyword>
<dbReference type="RefSeq" id="WP_095997639.1">
    <property type="nucleotide sequence ID" value="NZ_NSLI01000002.1"/>
</dbReference>
<feature type="region of interest" description="Disordered" evidence="1">
    <location>
        <begin position="63"/>
        <end position="83"/>
    </location>
</feature>
<keyword evidence="2" id="KW-0472">Membrane</keyword>
<gene>
    <name evidence="3" type="ORF">CKY28_04955</name>
</gene>
<comment type="caution">
    <text evidence="3">The sequence shown here is derived from an EMBL/GenBank/DDBJ whole genome shotgun (WGS) entry which is preliminary data.</text>
</comment>
<keyword evidence="2" id="KW-1133">Transmembrane helix</keyword>
<name>A0A2A2SIS1_9SPHN</name>
<feature type="transmembrane region" description="Helical" evidence="2">
    <location>
        <begin position="6"/>
        <end position="25"/>
    </location>
</feature>
<sequence>MQRVRVGMIGLAAVILLIGLASVLFSGVRDQRGRTAAGGADSAVVANITSANGAAVNESDEPLADLGVAPGSASVDPAANQTR</sequence>
<keyword evidence="4" id="KW-1185">Reference proteome</keyword>
<evidence type="ECO:0000313" key="3">
    <source>
        <dbReference type="EMBL" id="PAX09142.1"/>
    </source>
</evidence>
<accession>A0A2A2SIS1</accession>